<evidence type="ECO:0000256" key="1">
    <source>
        <dbReference type="ARBA" id="ARBA00009353"/>
    </source>
</evidence>
<feature type="domain" description="DUF1731" evidence="4">
    <location>
        <begin position="466"/>
        <end position="513"/>
    </location>
</feature>
<dbReference type="Gene3D" id="3.40.50.720">
    <property type="entry name" value="NAD(P)-binding Rossmann-like Domain"/>
    <property type="match status" value="1"/>
</dbReference>
<dbReference type="PANTHER" id="PTHR11092:SF0">
    <property type="entry name" value="EPIMERASE FAMILY PROTEIN SDR39U1"/>
    <property type="match status" value="1"/>
</dbReference>
<dbReference type="RefSeq" id="WP_138169007.1">
    <property type="nucleotide sequence ID" value="NZ_VAWA01000001.1"/>
</dbReference>
<dbReference type="AlphaFoldDB" id="A0A5R9AQ90"/>
<accession>A0A5R9AQ90</accession>
<gene>
    <name evidence="5" type="ORF">FEF27_01340</name>
</gene>
<dbReference type="InterPro" id="IPR036291">
    <property type="entry name" value="NAD(P)-bd_dom_sf"/>
</dbReference>
<dbReference type="InterPro" id="IPR010099">
    <property type="entry name" value="SDR39U1"/>
</dbReference>
<evidence type="ECO:0000259" key="3">
    <source>
        <dbReference type="Pfam" id="PF01370"/>
    </source>
</evidence>
<dbReference type="Pfam" id="PF08338">
    <property type="entry name" value="DUF1731"/>
    <property type="match status" value="1"/>
</dbReference>
<dbReference type="Proteomes" id="UP000306544">
    <property type="component" value="Unassembled WGS sequence"/>
</dbReference>
<dbReference type="SUPFAM" id="SSF51735">
    <property type="entry name" value="NAD(P)-binding Rossmann-fold domains"/>
    <property type="match status" value="1"/>
</dbReference>
<dbReference type="OrthoDB" id="9801773at2"/>
<dbReference type="NCBIfam" id="TIGR01777">
    <property type="entry name" value="yfcH"/>
    <property type="match status" value="1"/>
</dbReference>
<name>A0A5R9AQ90_9MICC</name>
<proteinExistence type="inferred from homology"/>
<comment type="similarity">
    <text evidence="1">Belongs to the NAD(P)-dependent epimerase/dehydratase family. SDR39U1 subfamily.</text>
</comment>
<evidence type="ECO:0000256" key="2">
    <source>
        <dbReference type="SAM" id="MobiDB-lite"/>
    </source>
</evidence>
<organism evidence="5 6">
    <name type="scientific">Nesterenkonia sphaerica</name>
    <dbReference type="NCBI Taxonomy" id="1804988"/>
    <lineage>
        <taxon>Bacteria</taxon>
        <taxon>Bacillati</taxon>
        <taxon>Actinomycetota</taxon>
        <taxon>Actinomycetes</taxon>
        <taxon>Micrococcales</taxon>
        <taxon>Micrococcaceae</taxon>
        <taxon>Nesterenkonia</taxon>
    </lineage>
</organism>
<reference evidence="5 6" key="1">
    <citation type="submission" date="2019-05" db="EMBL/GenBank/DDBJ databases">
        <title>Nesterenkonia sp. GY239, isolated from the Southern Atlantic Ocean.</title>
        <authorList>
            <person name="Zhang G."/>
        </authorList>
    </citation>
    <scope>NUCLEOTIDE SEQUENCE [LARGE SCALE GENOMIC DNA]</scope>
    <source>
        <strain evidence="5 6">GY239</strain>
    </source>
</reference>
<feature type="domain" description="NAD-dependent epimerase/dehydratase" evidence="3">
    <location>
        <begin position="203"/>
        <end position="434"/>
    </location>
</feature>
<sequence>MPQFQYETYLPFPREDVFTWYTRPGALTRLHPPFAGSVVEEPVGGPVNGAGSVIRLNLPGLLGTSAAAAAASLSTVLPFRIPSSLTWTSRHEDFEQGRSFSDVMVSGPMRRWQHDRRFSDEGAGTILQETVTYEFPLLPRLPHGVGSLIDRLFSDELRRIFDFRTRQTTEDLAFHQSHGTLATQQYTRQDGPAPTRQVPRVVAVSGASGLIGTQVCALLGGAGIQVRRLVRRDLSGESSRSPGAGPGASTDIRWDPAGGRIDEVALAEVDAVIHLAGHPLASRFTAEHKRRVRDSRIAGTTVIADALARAERQDGRGRALISGSAIGWYGASPVDRTHRKTVLEETTPVGTDFLAGVCHAWEEAARRAEASGVRVAMIRTGIVQSPSGGALQQLLPLFAAGAGGPLGRDQVQSWISLDDLAALIVHLLLNPDAEGPVNGVAPHPVTAREYATTLGNVLRRPSAIPVPAFGPKLLLGSEGAHEIVLADQHVSAERAVQLGYGFRHPHLETALRHSLGRS</sequence>
<dbReference type="InterPro" id="IPR023393">
    <property type="entry name" value="START-like_dom_sf"/>
</dbReference>
<feature type="region of interest" description="Disordered" evidence="2">
    <location>
        <begin position="235"/>
        <end position="254"/>
    </location>
</feature>
<dbReference type="EMBL" id="VAWA01000001">
    <property type="protein sequence ID" value="TLP80045.1"/>
    <property type="molecule type" value="Genomic_DNA"/>
</dbReference>
<dbReference type="Gene3D" id="3.30.530.20">
    <property type="match status" value="1"/>
</dbReference>
<protein>
    <submittedName>
        <fullName evidence="5">TIGR01777 family protein</fullName>
    </submittedName>
</protein>
<dbReference type="SUPFAM" id="SSF55961">
    <property type="entry name" value="Bet v1-like"/>
    <property type="match status" value="1"/>
</dbReference>
<evidence type="ECO:0000313" key="5">
    <source>
        <dbReference type="EMBL" id="TLP80045.1"/>
    </source>
</evidence>
<dbReference type="InterPro" id="IPR001509">
    <property type="entry name" value="Epimerase_deHydtase"/>
</dbReference>
<evidence type="ECO:0000313" key="6">
    <source>
        <dbReference type="Proteomes" id="UP000306544"/>
    </source>
</evidence>
<feature type="compositionally biased region" description="Low complexity" evidence="2">
    <location>
        <begin position="236"/>
        <end position="249"/>
    </location>
</feature>
<dbReference type="PANTHER" id="PTHR11092">
    <property type="entry name" value="SUGAR NUCLEOTIDE EPIMERASE RELATED"/>
    <property type="match status" value="1"/>
</dbReference>
<keyword evidence="6" id="KW-1185">Reference proteome</keyword>
<dbReference type="Pfam" id="PF01370">
    <property type="entry name" value="Epimerase"/>
    <property type="match status" value="1"/>
</dbReference>
<dbReference type="InterPro" id="IPR013549">
    <property type="entry name" value="DUF1731"/>
</dbReference>
<evidence type="ECO:0000259" key="4">
    <source>
        <dbReference type="Pfam" id="PF08338"/>
    </source>
</evidence>
<comment type="caution">
    <text evidence="5">The sequence shown here is derived from an EMBL/GenBank/DDBJ whole genome shotgun (WGS) entry which is preliminary data.</text>
</comment>
<dbReference type="CDD" id="cd07820">
    <property type="entry name" value="SRPBCC_3"/>
    <property type="match status" value="1"/>
</dbReference>